<proteinExistence type="predicted"/>
<organism evidence="1 2">
    <name type="scientific">Aquipuribacter nitratireducens</name>
    <dbReference type="NCBI Taxonomy" id="650104"/>
    <lineage>
        <taxon>Bacteria</taxon>
        <taxon>Bacillati</taxon>
        <taxon>Actinomycetota</taxon>
        <taxon>Actinomycetes</taxon>
        <taxon>Micrococcales</taxon>
        <taxon>Intrasporangiaceae</taxon>
        <taxon>Aquipuribacter</taxon>
    </lineage>
</organism>
<keyword evidence="2" id="KW-1185">Reference proteome</keyword>
<protein>
    <submittedName>
        <fullName evidence="1">Uncharacterized protein</fullName>
    </submittedName>
</protein>
<sequence>MTRLRVRLADRVRSRLGVTALRRENADLTRRVRALEAALVRATSGPASDVELLSLRTELRALVTAHRDTSRMTVEAAKAIELVLADLVELRRDLDAQTPASPEHHDE</sequence>
<name>A0ABW0GM04_9MICO</name>
<dbReference type="Proteomes" id="UP001596122">
    <property type="component" value="Unassembled WGS sequence"/>
</dbReference>
<accession>A0ABW0GM04</accession>
<dbReference type="RefSeq" id="WP_340266272.1">
    <property type="nucleotide sequence ID" value="NZ_JBBEOG010000001.1"/>
</dbReference>
<dbReference type="EMBL" id="JBHSLD010000001">
    <property type="protein sequence ID" value="MFC5379491.1"/>
    <property type="molecule type" value="Genomic_DNA"/>
</dbReference>
<gene>
    <name evidence="1" type="ORF">ACFPJ6_01675</name>
</gene>
<reference evidence="2" key="1">
    <citation type="journal article" date="2019" name="Int. J. Syst. Evol. Microbiol.">
        <title>The Global Catalogue of Microorganisms (GCM) 10K type strain sequencing project: providing services to taxonomists for standard genome sequencing and annotation.</title>
        <authorList>
            <consortium name="The Broad Institute Genomics Platform"/>
            <consortium name="The Broad Institute Genome Sequencing Center for Infectious Disease"/>
            <person name="Wu L."/>
            <person name="Ma J."/>
        </authorList>
    </citation>
    <scope>NUCLEOTIDE SEQUENCE [LARGE SCALE GENOMIC DNA]</scope>
    <source>
        <strain evidence="2">CCUG 43114</strain>
    </source>
</reference>
<comment type="caution">
    <text evidence="1">The sequence shown here is derived from an EMBL/GenBank/DDBJ whole genome shotgun (WGS) entry which is preliminary data.</text>
</comment>
<evidence type="ECO:0000313" key="2">
    <source>
        <dbReference type="Proteomes" id="UP001596122"/>
    </source>
</evidence>
<evidence type="ECO:0000313" key="1">
    <source>
        <dbReference type="EMBL" id="MFC5379491.1"/>
    </source>
</evidence>